<evidence type="ECO:0000256" key="17">
    <source>
        <dbReference type="ARBA" id="ARBA00023157"/>
    </source>
</evidence>
<evidence type="ECO:0000259" key="28">
    <source>
        <dbReference type="PROSITE" id="PS50011"/>
    </source>
</evidence>
<feature type="signal peptide" evidence="27">
    <location>
        <begin position="1"/>
        <end position="19"/>
    </location>
</feature>
<keyword evidence="13" id="KW-0391">Immunity</keyword>
<keyword evidence="11" id="KW-0256">Endoplasmic reticulum</keyword>
<dbReference type="GO" id="GO:0009751">
    <property type="term" value="P:response to salicylic acid"/>
    <property type="evidence" value="ECO:0007669"/>
    <property type="project" value="UniProtKB-ARBA"/>
</dbReference>
<evidence type="ECO:0000259" key="29">
    <source>
        <dbReference type="PROSITE" id="PS51392"/>
    </source>
</evidence>
<evidence type="ECO:0000256" key="2">
    <source>
        <dbReference type="ARBA" id="ARBA00012513"/>
    </source>
</evidence>
<dbReference type="GO" id="GO:0042742">
    <property type="term" value="P:defense response to bacterium"/>
    <property type="evidence" value="ECO:0007669"/>
    <property type="project" value="UniProtKB-ARBA"/>
</dbReference>
<dbReference type="GO" id="GO:0004521">
    <property type="term" value="F:RNA endonuclease activity"/>
    <property type="evidence" value="ECO:0007669"/>
    <property type="project" value="InterPro"/>
</dbReference>
<comment type="subunit">
    <text evidence="25">Homodimer; disulfide-linked. Dimer formation is driven by hydrophobic interactions within the N-terminal luminal domains and stabilized by disulfide bridges.</text>
</comment>
<evidence type="ECO:0000256" key="25">
    <source>
        <dbReference type="ARBA" id="ARBA00065357"/>
    </source>
</evidence>
<evidence type="ECO:0000256" key="18">
    <source>
        <dbReference type="ARBA" id="ARBA00023163"/>
    </source>
</evidence>
<dbReference type="GO" id="GO:0004674">
    <property type="term" value="F:protein serine/threonine kinase activity"/>
    <property type="evidence" value="ECO:0007669"/>
    <property type="project" value="UniProtKB-KW"/>
</dbReference>
<keyword evidence="10" id="KW-0378">Hydrolase</keyword>
<dbReference type="InterPro" id="IPR008271">
    <property type="entry name" value="Ser/Thr_kinase_AS"/>
</dbReference>
<dbReference type="InterPro" id="IPR015943">
    <property type="entry name" value="WD40/YVTN_repeat-like_dom_sf"/>
</dbReference>
<keyword evidence="4" id="KW-0507">mRNA processing</keyword>
<evidence type="ECO:0000256" key="23">
    <source>
        <dbReference type="ARBA" id="ARBA00047899"/>
    </source>
</evidence>
<dbReference type="Gene3D" id="1.10.510.10">
    <property type="entry name" value="Transferase(Phosphotransferase) domain 1"/>
    <property type="match status" value="1"/>
</dbReference>
<keyword evidence="9" id="KW-0418">Kinase</keyword>
<dbReference type="CDD" id="cd09213">
    <property type="entry name" value="Luminal_IRE1_like"/>
    <property type="match status" value="1"/>
</dbReference>
<keyword evidence="19" id="KW-0325">Glycoprotein</keyword>
<dbReference type="CDD" id="cd10422">
    <property type="entry name" value="RNase_Ire1"/>
    <property type="match status" value="1"/>
</dbReference>
<dbReference type="SMART" id="SM00580">
    <property type="entry name" value="PUG"/>
    <property type="match status" value="1"/>
</dbReference>
<evidence type="ECO:0000256" key="20">
    <source>
        <dbReference type="ARBA" id="ARBA00023187"/>
    </source>
</evidence>
<evidence type="ECO:0000256" key="3">
    <source>
        <dbReference type="ARBA" id="ARBA00022527"/>
    </source>
</evidence>
<organism evidence="30 31">
    <name type="scientific">Vitis rotundifolia</name>
    <name type="common">Muscadine grape</name>
    <dbReference type="NCBI Taxonomy" id="103349"/>
    <lineage>
        <taxon>Eukaryota</taxon>
        <taxon>Viridiplantae</taxon>
        <taxon>Streptophyta</taxon>
        <taxon>Embryophyta</taxon>
        <taxon>Tracheophyta</taxon>
        <taxon>Spermatophyta</taxon>
        <taxon>Magnoliopsida</taxon>
        <taxon>eudicotyledons</taxon>
        <taxon>Gunneridae</taxon>
        <taxon>Pentapetalae</taxon>
        <taxon>rosids</taxon>
        <taxon>Vitales</taxon>
        <taxon>Vitaceae</taxon>
        <taxon>Viteae</taxon>
        <taxon>Vitis</taxon>
    </lineage>
</organism>
<dbReference type="FunFam" id="2.130.10.10:FF:001716">
    <property type="entry name" value="Inositol requiring 1-1"/>
    <property type="match status" value="1"/>
</dbReference>
<dbReference type="PROSITE" id="PS50011">
    <property type="entry name" value="PROTEIN_KINASE_DOM"/>
    <property type="match status" value="1"/>
</dbReference>
<keyword evidence="16" id="KW-0472">Membrane</keyword>
<evidence type="ECO:0000256" key="16">
    <source>
        <dbReference type="ARBA" id="ARBA00023136"/>
    </source>
</evidence>
<evidence type="ECO:0000256" key="8">
    <source>
        <dbReference type="ARBA" id="ARBA00022741"/>
    </source>
</evidence>
<dbReference type="GO" id="GO:0036498">
    <property type="term" value="P:IRE1-mediated unfolded protein response"/>
    <property type="evidence" value="ECO:0007669"/>
    <property type="project" value="TreeGrafter"/>
</dbReference>
<evidence type="ECO:0000256" key="14">
    <source>
        <dbReference type="ARBA" id="ARBA00022989"/>
    </source>
</evidence>
<evidence type="ECO:0000313" key="31">
    <source>
        <dbReference type="Proteomes" id="UP001168098"/>
    </source>
</evidence>
<dbReference type="GO" id="GO:0051082">
    <property type="term" value="F:unfolded protein binding"/>
    <property type="evidence" value="ECO:0007669"/>
    <property type="project" value="TreeGrafter"/>
</dbReference>
<dbReference type="PROSITE" id="PS51392">
    <property type="entry name" value="KEN"/>
    <property type="match status" value="1"/>
</dbReference>
<dbReference type="PROSITE" id="PS00108">
    <property type="entry name" value="PROTEIN_KINASE_ST"/>
    <property type="match status" value="1"/>
</dbReference>
<dbReference type="InterPro" id="IPR011047">
    <property type="entry name" value="Quinoprotein_ADH-like_sf"/>
</dbReference>
<evidence type="ECO:0000256" key="4">
    <source>
        <dbReference type="ARBA" id="ARBA00022664"/>
    </source>
</evidence>
<proteinExistence type="predicted"/>
<dbReference type="GO" id="GO:0005524">
    <property type="term" value="F:ATP binding"/>
    <property type="evidence" value="ECO:0007669"/>
    <property type="project" value="UniProtKB-KW"/>
</dbReference>
<feature type="compositionally biased region" description="Basic and acidic residues" evidence="26">
    <location>
        <begin position="444"/>
        <end position="457"/>
    </location>
</feature>
<evidence type="ECO:0000256" key="12">
    <source>
        <dbReference type="ARBA" id="ARBA00022840"/>
    </source>
</evidence>
<evidence type="ECO:0000256" key="19">
    <source>
        <dbReference type="ARBA" id="ARBA00023180"/>
    </source>
</evidence>
<keyword evidence="15" id="KW-0805">Transcription regulation</keyword>
<dbReference type="GO" id="GO:0016787">
    <property type="term" value="F:hydrolase activity"/>
    <property type="evidence" value="ECO:0007669"/>
    <property type="project" value="UniProtKB-KW"/>
</dbReference>
<keyword evidence="14" id="KW-1133">Transmembrane helix</keyword>
<accession>A0AA38YMM5</accession>
<dbReference type="PANTHER" id="PTHR13954:SF27">
    <property type="entry name" value="SERINE_THREONINE-PROTEIN KINASE_ENDORIBONUCLEASE IRE1B"/>
    <property type="match status" value="1"/>
</dbReference>
<dbReference type="GO" id="GO:1990604">
    <property type="term" value="C:IRE1-TRAF2-ASK1 complex"/>
    <property type="evidence" value="ECO:0007669"/>
    <property type="project" value="TreeGrafter"/>
</dbReference>
<dbReference type="InterPro" id="IPR010513">
    <property type="entry name" value="KEN_dom"/>
</dbReference>
<keyword evidence="22" id="KW-0511">Multifunctional enzyme</keyword>
<dbReference type="Pfam" id="PF00069">
    <property type="entry name" value="Pkinase"/>
    <property type="match status" value="1"/>
</dbReference>
<evidence type="ECO:0000256" key="11">
    <source>
        <dbReference type="ARBA" id="ARBA00022824"/>
    </source>
</evidence>
<dbReference type="AlphaFoldDB" id="A0AA38YMM5"/>
<protein>
    <recommendedName>
        <fullName evidence="2">non-specific serine/threonine protein kinase</fullName>
        <ecNumber evidence="2">2.7.11.1</ecNumber>
    </recommendedName>
</protein>
<evidence type="ECO:0000256" key="24">
    <source>
        <dbReference type="ARBA" id="ARBA00048679"/>
    </source>
</evidence>
<evidence type="ECO:0000256" key="21">
    <source>
        <dbReference type="ARBA" id="ARBA00023230"/>
    </source>
</evidence>
<name>A0AA38YMM5_VITRO</name>
<keyword evidence="8" id="KW-0547">Nucleotide-binding</keyword>
<sequence>MKRSLIFLLWFISISGVLAISTRPETSLLNLDSKGFDVLKANSIVPQVPKNDIALVAALDGTIYFVEASSRKILWSFASGSSIYSSYQAFLDGDNDKQLSTDFFIDCGDDWELYRHNISFGKREKLLLTPEKYIEGAPYVSKDGVTVGSKKTTVFLVDAKSGTIINTFRSDASPSIGGFQSDEENPILSREEIEELIEPGDVDLQKVELPLYIMRTDYVLQHFSLTSGKVLWNVKFADIEAVFRCTGTEIGSEYMSDIESPLHCQARASVYRIREPSLLDSFPMHDRLPKTLPAVEVLPLPAVEVLPLPAVEVLPLPAVEVLPLPAVEVLPLPASEPKSLSQPVGRLPGPYHLGQGKPLLALPLSERTLSVHGGDASEMDIMSIVSDIIKKLGIWVAPLLFIVGFIIYQFLPGKSKPEDSKVQGISPKKKKARKSGINKNSVSTEKRHGNISHESKVADNNGLSQVERNEMKLELSSNSLADVHVGERKIGKMLVSKKEIAKGSNGTIVLEGIYDGRPVAVKRLVRTHHDVALKEIQNLIASDQHPNIVRWHGVEYDQDFVYLSLERCNCSLSDLIYLCSDSQDQAVNQDHDSNFLTEYIVRLHSIMDPNKDFELWKTNGYPSPQLLKLMRDVVSGLAHLHELGIIHRDLKPQNILIIIKGKSLSAKLSDMGISKRLLGDMSSLTHHGTGYGSSGWQAPEQLRHGRQTRAVDLFSLGCVLFFCLTGGKHPYGDNLERDVNIVNNRKDLFLIENIPEAVDLFSLLLEPDPDLRPKAMDVLHHPFFWSSEMRLSFLRDASDRVELEDRENESQLLKELESIGTLALNGKWDEKMEGAFINNIGRYRRYKFDSVRDLLRVIRNKLNHYRELPSDIQEILGTVPEGFNLYFSSRFPRLLIEVYKVIYTHCREEEFFQKYIQRNLI</sequence>
<keyword evidence="17" id="KW-1015">Disulfide bond</keyword>
<dbReference type="InterPro" id="IPR000719">
    <property type="entry name" value="Prot_kinase_dom"/>
</dbReference>
<dbReference type="GO" id="GO:0008380">
    <property type="term" value="P:RNA splicing"/>
    <property type="evidence" value="ECO:0007669"/>
    <property type="project" value="UniProtKB-KW"/>
</dbReference>
<evidence type="ECO:0000256" key="22">
    <source>
        <dbReference type="ARBA" id="ARBA00023268"/>
    </source>
</evidence>
<dbReference type="InterPro" id="IPR038357">
    <property type="entry name" value="KEN_sf"/>
</dbReference>
<keyword evidence="12" id="KW-0067">ATP-binding</keyword>
<dbReference type="FunFam" id="1.10.510.10:FF:000463">
    <property type="entry name" value="Serine/threonine-protein kinase/endoribonuclease IRE1a"/>
    <property type="match status" value="1"/>
</dbReference>
<keyword evidence="5" id="KW-0808">Transferase</keyword>
<evidence type="ECO:0000256" key="9">
    <source>
        <dbReference type="ARBA" id="ARBA00022777"/>
    </source>
</evidence>
<dbReference type="Gene3D" id="1.20.1440.180">
    <property type="entry name" value="KEN domain"/>
    <property type="match status" value="1"/>
</dbReference>
<evidence type="ECO:0000256" key="7">
    <source>
        <dbReference type="ARBA" id="ARBA00022729"/>
    </source>
</evidence>
<comment type="caution">
    <text evidence="30">The sequence shown here is derived from an EMBL/GenBank/DDBJ whole genome shotgun (WGS) entry which is preliminary data.</text>
</comment>
<dbReference type="GO" id="GO:0002376">
    <property type="term" value="P:immune system process"/>
    <property type="evidence" value="ECO:0007669"/>
    <property type="project" value="UniProtKB-KW"/>
</dbReference>
<evidence type="ECO:0000313" key="30">
    <source>
        <dbReference type="EMBL" id="KAJ9673275.1"/>
    </source>
</evidence>
<dbReference type="SUPFAM" id="SSF50998">
    <property type="entry name" value="Quinoprotein alcohol dehydrogenase-like"/>
    <property type="match status" value="1"/>
</dbReference>
<dbReference type="SMART" id="SM00220">
    <property type="entry name" value="S_TKc"/>
    <property type="match status" value="1"/>
</dbReference>
<feature type="domain" description="Protein kinase" evidence="28">
    <location>
        <begin position="494"/>
        <end position="784"/>
    </location>
</feature>
<keyword evidence="21" id="KW-0834">Unfolded protein response</keyword>
<comment type="catalytic activity">
    <reaction evidence="24">
        <text>L-seryl-[protein] + ATP = O-phospho-L-seryl-[protein] + ADP + H(+)</text>
        <dbReference type="Rhea" id="RHEA:17989"/>
        <dbReference type="Rhea" id="RHEA-COMP:9863"/>
        <dbReference type="Rhea" id="RHEA-COMP:11604"/>
        <dbReference type="ChEBI" id="CHEBI:15378"/>
        <dbReference type="ChEBI" id="CHEBI:29999"/>
        <dbReference type="ChEBI" id="CHEBI:30616"/>
        <dbReference type="ChEBI" id="CHEBI:83421"/>
        <dbReference type="ChEBI" id="CHEBI:456216"/>
        <dbReference type="EC" id="2.7.11.1"/>
    </reaction>
</comment>
<reference evidence="30 31" key="1">
    <citation type="journal article" date="2023" name="BMC Biotechnol.">
        <title>Vitis rotundifolia cv Carlos genome sequencing.</title>
        <authorList>
            <person name="Huff M."/>
            <person name="Hulse-Kemp A."/>
            <person name="Scheffler B."/>
            <person name="Youngblood R."/>
            <person name="Simpson S."/>
            <person name="Babiker E."/>
            <person name="Staton M."/>
        </authorList>
    </citation>
    <scope>NUCLEOTIDE SEQUENCE [LARGE SCALE GENOMIC DNA]</scope>
    <source>
        <tissue evidence="30">Leaf</tissue>
    </source>
</reference>
<dbReference type="Proteomes" id="UP001168098">
    <property type="component" value="Unassembled WGS sequence"/>
</dbReference>
<dbReference type="Gene3D" id="3.30.200.20">
    <property type="entry name" value="Phosphorylase Kinase, domain 1"/>
    <property type="match status" value="1"/>
</dbReference>
<keyword evidence="6" id="KW-0812">Transmembrane</keyword>
<evidence type="ECO:0000256" key="27">
    <source>
        <dbReference type="SAM" id="SignalP"/>
    </source>
</evidence>
<keyword evidence="31" id="KW-1185">Reference proteome</keyword>
<dbReference type="PANTHER" id="PTHR13954">
    <property type="entry name" value="IRE1-RELATED"/>
    <property type="match status" value="1"/>
</dbReference>
<dbReference type="EC" id="2.7.11.1" evidence="2"/>
<evidence type="ECO:0000256" key="26">
    <source>
        <dbReference type="SAM" id="MobiDB-lite"/>
    </source>
</evidence>
<evidence type="ECO:0000256" key="6">
    <source>
        <dbReference type="ARBA" id="ARBA00022692"/>
    </source>
</evidence>
<feature type="chain" id="PRO_5041288869" description="non-specific serine/threonine protein kinase" evidence="27">
    <location>
        <begin position="20"/>
        <end position="921"/>
    </location>
</feature>
<dbReference type="Pfam" id="PF06479">
    <property type="entry name" value="Ribonuc_2-5A"/>
    <property type="match status" value="1"/>
</dbReference>
<keyword evidence="7 27" id="KW-0732">Signal</keyword>
<comment type="catalytic activity">
    <reaction evidence="23">
        <text>L-threonyl-[protein] + ATP = O-phospho-L-threonyl-[protein] + ADP + H(+)</text>
        <dbReference type="Rhea" id="RHEA:46608"/>
        <dbReference type="Rhea" id="RHEA-COMP:11060"/>
        <dbReference type="Rhea" id="RHEA-COMP:11605"/>
        <dbReference type="ChEBI" id="CHEBI:15378"/>
        <dbReference type="ChEBI" id="CHEBI:30013"/>
        <dbReference type="ChEBI" id="CHEBI:30616"/>
        <dbReference type="ChEBI" id="CHEBI:61977"/>
        <dbReference type="ChEBI" id="CHEBI:456216"/>
        <dbReference type="EC" id="2.7.11.1"/>
    </reaction>
</comment>
<dbReference type="InterPro" id="IPR018391">
    <property type="entry name" value="PQQ_b-propeller_rpt"/>
</dbReference>
<keyword evidence="20" id="KW-0508">mRNA splicing</keyword>
<keyword evidence="3" id="KW-0723">Serine/threonine-protein kinase</keyword>
<gene>
    <name evidence="30" type="ORF">PVL29_023085</name>
</gene>
<dbReference type="EMBL" id="JARBHA010000018">
    <property type="protein sequence ID" value="KAJ9673275.1"/>
    <property type="molecule type" value="Genomic_DNA"/>
</dbReference>
<dbReference type="GO" id="GO:0006397">
    <property type="term" value="P:mRNA processing"/>
    <property type="evidence" value="ECO:0007669"/>
    <property type="project" value="UniProtKB-KW"/>
</dbReference>
<evidence type="ECO:0000256" key="10">
    <source>
        <dbReference type="ARBA" id="ARBA00022801"/>
    </source>
</evidence>
<dbReference type="FunFam" id="3.30.200.20:FF:000077">
    <property type="entry name" value="Putative Serine/threonine-protein kinase/endoribonuclease IRE1"/>
    <property type="match status" value="1"/>
</dbReference>
<evidence type="ECO:0000256" key="5">
    <source>
        <dbReference type="ARBA" id="ARBA00022679"/>
    </source>
</evidence>
<dbReference type="Gene3D" id="2.130.10.10">
    <property type="entry name" value="YVTN repeat-like/Quinoprotein amine dehydrogenase"/>
    <property type="match status" value="1"/>
</dbReference>
<dbReference type="FunFam" id="1.20.1440.180:FF:000002">
    <property type="entry name" value="Serine/threonine-protein kinase/endoribonuclease IRE1"/>
    <property type="match status" value="1"/>
</dbReference>
<dbReference type="InterPro" id="IPR011009">
    <property type="entry name" value="Kinase-like_dom_sf"/>
</dbReference>
<evidence type="ECO:0000256" key="13">
    <source>
        <dbReference type="ARBA" id="ARBA00022859"/>
    </source>
</evidence>
<feature type="compositionally biased region" description="Basic residues" evidence="26">
    <location>
        <begin position="427"/>
        <end position="436"/>
    </location>
</feature>
<evidence type="ECO:0000256" key="1">
    <source>
        <dbReference type="ARBA" id="ARBA00004115"/>
    </source>
</evidence>
<feature type="region of interest" description="Disordered" evidence="26">
    <location>
        <begin position="416"/>
        <end position="463"/>
    </location>
</feature>
<keyword evidence="18" id="KW-0804">Transcription</keyword>
<dbReference type="SMART" id="SM00564">
    <property type="entry name" value="PQQ"/>
    <property type="match status" value="2"/>
</dbReference>
<dbReference type="SUPFAM" id="SSF56112">
    <property type="entry name" value="Protein kinase-like (PK-like)"/>
    <property type="match status" value="1"/>
</dbReference>
<evidence type="ECO:0000256" key="15">
    <source>
        <dbReference type="ARBA" id="ARBA00023015"/>
    </source>
</evidence>
<dbReference type="InterPro" id="IPR045133">
    <property type="entry name" value="IRE1/2-like"/>
</dbReference>
<comment type="subcellular location">
    <subcellularLocation>
        <location evidence="1">Endoplasmic reticulum membrane</location>
        <topology evidence="1">Single-pass type I membrane protein</topology>
    </subcellularLocation>
</comment>
<feature type="domain" description="KEN" evidence="29">
    <location>
        <begin position="787"/>
        <end position="918"/>
    </location>
</feature>